<feature type="region of interest" description="Disordered" evidence="2">
    <location>
        <begin position="187"/>
        <end position="208"/>
    </location>
</feature>
<dbReference type="InterPro" id="IPR038792">
    <property type="entry name" value="CFAP97D1/2"/>
</dbReference>
<dbReference type="Proteomes" id="UP001372834">
    <property type="component" value="Unassembled WGS sequence"/>
</dbReference>
<dbReference type="Pfam" id="PF13879">
    <property type="entry name" value="Hmw_CFAP97"/>
    <property type="match status" value="1"/>
</dbReference>
<feature type="region of interest" description="Disordered" evidence="2">
    <location>
        <begin position="105"/>
        <end position="127"/>
    </location>
</feature>
<organism evidence="3 4">
    <name type="scientific">Polyplax serrata</name>
    <name type="common">Common mouse louse</name>
    <dbReference type="NCBI Taxonomy" id="468196"/>
    <lineage>
        <taxon>Eukaryota</taxon>
        <taxon>Metazoa</taxon>
        <taxon>Ecdysozoa</taxon>
        <taxon>Arthropoda</taxon>
        <taxon>Hexapoda</taxon>
        <taxon>Insecta</taxon>
        <taxon>Pterygota</taxon>
        <taxon>Neoptera</taxon>
        <taxon>Paraneoptera</taxon>
        <taxon>Psocodea</taxon>
        <taxon>Troctomorpha</taxon>
        <taxon>Phthiraptera</taxon>
        <taxon>Anoplura</taxon>
        <taxon>Polyplacidae</taxon>
        <taxon>Polyplax</taxon>
    </lineage>
</organism>
<evidence type="ECO:0000256" key="2">
    <source>
        <dbReference type="SAM" id="MobiDB-lite"/>
    </source>
</evidence>
<dbReference type="EMBL" id="JAWJWE010000038">
    <property type="protein sequence ID" value="KAK6622936.1"/>
    <property type="molecule type" value="Genomic_DNA"/>
</dbReference>
<proteinExistence type="inferred from homology"/>
<name>A0AAN8S0R3_POLSC</name>
<evidence type="ECO:0000313" key="3">
    <source>
        <dbReference type="EMBL" id="KAK6622936.1"/>
    </source>
</evidence>
<gene>
    <name evidence="3" type="ORF">RUM43_008788</name>
</gene>
<comment type="caution">
    <text evidence="3">The sequence shown here is derived from an EMBL/GenBank/DDBJ whole genome shotgun (WGS) entry which is preliminary data.</text>
</comment>
<reference evidence="3 4" key="1">
    <citation type="submission" date="2023-10" db="EMBL/GenBank/DDBJ databases">
        <title>Genomes of two closely related lineages of the louse Polyplax serrata with different host specificities.</title>
        <authorList>
            <person name="Martinu J."/>
            <person name="Tarabai H."/>
            <person name="Stefka J."/>
            <person name="Hypsa V."/>
        </authorList>
    </citation>
    <scope>NUCLEOTIDE SEQUENCE [LARGE SCALE GENOMIC DNA]</scope>
    <source>
        <strain evidence="3">HR10_N</strain>
    </source>
</reference>
<dbReference type="PANTHER" id="PTHR33768">
    <property type="entry name" value="MIP11318P"/>
    <property type="match status" value="1"/>
</dbReference>
<accession>A0AAN8S0R3</accession>
<dbReference type="AlphaFoldDB" id="A0AAN8S0R3"/>
<dbReference type="InterPro" id="IPR029488">
    <property type="entry name" value="Hmw/CFAP97"/>
</dbReference>
<evidence type="ECO:0000256" key="1">
    <source>
        <dbReference type="ARBA" id="ARBA00008315"/>
    </source>
</evidence>
<protein>
    <submittedName>
        <fullName evidence="3">Uncharacterized protein</fullName>
    </submittedName>
</protein>
<evidence type="ECO:0000313" key="4">
    <source>
        <dbReference type="Proteomes" id="UP001372834"/>
    </source>
</evidence>
<sequence length="269" mass="30829">MTRREKLLMRPWQLRRYNNHKMKVINALPMVDFGPPLQHGHVTVKLKKLQKERERQMKIEEDNFKLLQHLGAIMTKKRVDNYWETAPPTFLRRVGIYHRTRTPTPCLESASSSTSDNLNKKSKCSACVPEPEKPVQIPEERIPWDPPKKVLTRRQSRSAVCPVISDFDFKKVDAKTEVTREKNPVISAPEMGSRSTGRKPAKGSELPVLAGTKVPAKIGKPEQTIVLRQGQLQVVVNFPSFAEVKVVRGKTEKYLQRNFCGCKSRQPIR</sequence>
<dbReference type="PANTHER" id="PTHR33768:SF3">
    <property type="entry name" value="MIP11318P"/>
    <property type="match status" value="1"/>
</dbReference>
<comment type="similarity">
    <text evidence="1">Belongs to the CFAP97 family.</text>
</comment>